<dbReference type="InterPro" id="IPR052905">
    <property type="entry name" value="LD-transpeptidase_YkuD-like"/>
</dbReference>
<dbReference type="Gene3D" id="1.10.101.10">
    <property type="entry name" value="PGBD-like superfamily/PGBD"/>
    <property type="match status" value="3"/>
</dbReference>
<dbReference type="InterPro" id="IPR036365">
    <property type="entry name" value="PGBD-like_sf"/>
</dbReference>
<dbReference type="InterPro" id="IPR013693">
    <property type="entry name" value="SpoIID/LytB_N"/>
</dbReference>
<keyword evidence="4" id="KW-1185">Reference proteome</keyword>
<dbReference type="AlphaFoldDB" id="A0A810Q0S1"/>
<dbReference type="RefSeq" id="WP_213540572.1">
    <property type="nucleotide sequence ID" value="NZ_AP023418.1"/>
</dbReference>
<feature type="domain" description="Peptidoglycan binding-like" evidence="1">
    <location>
        <begin position="379"/>
        <end position="439"/>
    </location>
</feature>
<accession>A0A810Q0S1</accession>
<dbReference type="EMBL" id="AP023418">
    <property type="protein sequence ID" value="BCK81928.1"/>
    <property type="molecule type" value="Genomic_DNA"/>
</dbReference>
<dbReference type="KEGG" id="vcop:MM50RIKEN_16910"/>
<evidence type="ECO:0000259" key="2">
    <source>
        <dbReference type="Pfam" id="PF08486"/>
    </source>
</evidence>
<dbReference type="Pfam" id="PF01471">
    <property type="entry name" value="PG_binding_1"/>
    <property type="match status" value="3"/>
</dbReference>
<evidence type="ECO:0008006" key="5">
    <source>
        <dbReference type="Google" id="ProtNLM"/>
    </source>
</evidence>
<evidence type="ECO:0000259" key="1">
    <source>
        <dbReference type="Pfam" id="PF01471"/>
    </source>
</evidence>
<dbReference type="SUPFAM" id="SSF47090">
    <property type="entry name" value="PGBD-like"/>
    <property type="match status" value="3"/>
</dbReference>
<dbReference type="InterPro" id="IPR036366">
    <property type="entry name" value="PGBDSf"/>
</dbReference>
<organism evidence="3 4">
    <name type="scientific">Vescimonas coprocola</name>
    <dbReference type="NCBI Taxonomy" id="2714355"/>
    <lineage>
        <taxon>Bacteria</taxon>
        <taxon>Bacillati</taxon>
        <taxon>Bacillota</taxon>
        <taxon>Clostridia</taxon>
        <taxon>Eubacteriales</taxon>
        <taxon>Oscillospiraceae</taxon>
        <taxon>Vescimonas</taxon>
    </lineage>
</organism>
<dbReference type="Proteomes" id="UP000681035">
    <property type="component" value="Chromosome"/>
</dbReference>
<dbReference type="PANTHER" id="PTHR41533">
    <property type="entry name" value="L,D-TRANSPEPTIDASE HI_1667-RELATED"/>
    <property type="match status" value="1"/>
</dbReference>
<dbReference type="PANTHER" id="PTHR41533:SF1">
    <property type="entry name" value="L,D-TRANSPEPTIDASE YCBB-RELATED"/>
    <property type="match status" value="1"/>
</dbReference>
<dbReference type="Pfam" id="PF08486">
    <property type="entry name" value="SpoIID"/>
    <property type="match status" value="1"/>
</dbReference>
<protein>
    <recommendedName>
        <fullName evidence="5">Spore cortex-lytic protein</fullName>
    </recommendedName>
</protein>
<feature type="domain" description="Sporulation stage II protein D amidase enhancer LytB N-terminal" evidence="2">
    <location>
        <begin position="27"/>
        <end position="92"/>
    </location>
</feature>
<sequence length="447" mass="50436">MPYPYPVVPETITVHLGAPGESARNVVVPFAQYIKNVASHEIYPTWPESAIRANILAQISYALNRVYTEYYRARGYDFDITSTTRYDQAYVEDGDIFENISRIVDDIFNNYIVRQGSVEPLFAQFCDGVRTRCGGLSQWGSVDLAEEGMTPYEILQYYYGGDINLVMNAPVGGNVASYPGRPLRRGDAGNDVQTLKRQLNRIGKNYPAIPALDDSFVFDEDMEEAVRVFQQIFNLAQDGIVGKATWYKIKQIYNGVKQLSELSSEGLTIPEVQRRYAEDLRLGDSGIDVRTVRFYLAFLGYFLPELPMISLSDDFDQELLDAVYTFQRVYGLPVDGVVGRETWNALQTAYRKVLAELPEDYRQFAGEVYPGRFLVRGDRGEQVALMQERLNQISREDETLPSLVVDGIFGPATQQAVLTLQRQLGFDPTGAVGPVLWSQIITLGEEY</sequence>
<dbReference type="InterPro" id="IPR002477">
    <property type="entry name" value="Peptidoglycan-bd-like"/>
</dbReference>
<name>A0A810Q0S1_9FIRM</name>
<evidence type="ECO:0000313" key="3">
    <source>
        <dbReference type="EMBL" id="BCK81928.1"/>
    </source>
</evidence>
<evidence type="ECO:0000313" key="4">
    <source>
        <dbReference type="Proteomes" id="UP000681035"/>
    </source>
</evidence>
<feature type="domain" description="Peptidoglycan binding-like" evidence="1">
    <location>
        <begin position="189"/>
        <end position="248"/>
    </location>
</feature>
<gene>
    <name evidence="3" type="ORF">MM50RIKEN_16910</name>
</gene>
<reference evidence="3" key="1">
    <citation type="submission" date="2020-09" db="EMBL/GenBank/DDBJ databases">
        <title>New species isolated from human feces.</title>
        <authorList>
            <person name="Kitahara M."/>
            <person name="Shigeno Y."/>
            <person name="Shime M."/>
            <person name="Matsumoto Y."/>
            <person name="Nakamura S."/>
            <person name="Motooka D."/>
            <person name="Fukuoka S."/>
            <person name="Nishikawa H."/>
            <person name="Benno Y."/>
        </authorList>
    </citation>
    <scope>NUCLEOTIDE SEQUENCE</scope>
    <source>
        <strain evidence="3">MM50</strain>
    </source>
</reference>
<feature type="domain" description="Peptidoglycan binding-like" evidence="1">
    <location>
        <begin position="286"/>
        <end position="346"/>
    </location>
</feature>
<proteinExistence type="predicted"/>